<feature type="region of interest" description="Disordered" evidence="1">
    <location>
        <begin position="44"/>
        <end position="69"/>
    </location>
</feature>
<protein>
    <submittedName>
        <fullName evidence="2">Uncharacterized protein</fullName>
    </submittedName>
</protein>
<gene>
    <name evidence="2" type="ORF">MNBD_CHLOROFLEXI01-1886</name>
</gene>
<sequence length="69" mass="7204">RSVLLLRGPAGVYDAQWFNTANVPVLAELNELLDLILLGETAVPTEPTATATPETAEGTPSASPTPTDE</sequence>
<name>A0A3B0W390_9ZZZZ</name>
<feature type="compositionally biased region" description="Low complexity" evidence="1">
    <location>
        <begin position="44"/>
        <end position="60"/>
    </location>
</feature>
<reference evidence="2" key="1">
    <citation type="submission" date="2018-06" db="EMBL/GenBank/DDBJ databases">
        <authorList>
            <person name="Zhirakovskaya E."/>
        </authorList>
    </citation>
    <scope>NUCLEOTIDE SEQUENCE</scope>
</reference>
<accession>A0A3B0W390</accession>
<dbReference type="AlphaFoldDB" id="A0A3B0W390"/>
<dbReference type="EMBL" id="UOEU01000694">
    <property type="protein sequence ID" value="VAW38064.1"/>
    <property type="molecule type" value="Genomic_DNA"/>
</dbReference>
<evidence type="ECO:0000313" key="2">
    <source>
        <dbReference type="EMBL" id="VAW38064.1"/>
    </source>
</evidence>
<organism evidence="2">
    <name type="scientific">hydrothermal vent metagenome</name>
    <dbReference type="NCBI Taxonomy" id="652676"/>
    <lineage>
        <taxon>unclassified sequences</taxon>
        <taxon>metagenomes</taxon>
        <taxon>ecological metagenomes</taxon>
    </lineage>
</organism>
<evidence type="ECO:0000256" key="1">
    <source>
        <dbReference type="SAM" id="MobiDB-lite"/>
    </source>
</evidence>
<proteinExistence type="predicted"/>
<feature type="non-terminal residue" evidence="2">
    <location>
        <position position="1"/>
    </location>
</feature>